<evidence type="ECO:0000313" key="2">
    <source>
        <dbReference type="EMBL" id="MFC5546905.1"/>
    </source>
</evidence>
<proteinExistence type="predicted"/>
<evidence type="ECO:0000256" key="1">
    <source>
        <dbReference type="SAM" id="Phobius"/>
    </source>
</evidence>
<feature type="transmembrane region" description="Helical" evidence="1">
    <location>
        <begin position="21"/>
        <end position="42"/>
    </location>
</feature>
<keyword evidence="1" id="KW-0812">Transmembrane</keyword>
<dbReference type="EMBL" id="JBHSMZ010000001">
    <property type="protein sequence ID" value="MFC5546905.1"/>
    <property type="molecule type" value="Genomic_DNA"/>
</dbReference>
<evidence type="ECO:0000313" key="3">
    <source>
        <dbReference type="Proteomes" id="UP001596086"/>
    </source>
</evidence>
<name>A0ABW0RTD4_9BURK</name>
<keyword evidence="1" id="KW-0472">Membrane</keyword>
<organism evidence="2 3">
    <name type="scientific">Massilia aerilata</name>
    <dbReference type="NCBI Taxonomy" id="453817"/>
    <lineage>
        <taxon>Bacteria</taxon>
        <taxon>Pseudomonadati</taxon>
        <taxon>Pseudomonadota</taxon>
        <taxon>Betaproteobacteria</taxon>
        <taxon>Burkholderiales</taxon>
        <taxon>Oxalobacteraceae</taxon>
        <taxon>Telluria group</taxon>
        <taxon>Massilia</taxon>
    </lineage>
</organism>
<gene>
    <name evidence="2" type="ORF">ACFPO9_00070</name>
</gene>
<reference evidence="3" key="1">
    <citation type="journal article" date="2019" name="Int. J. Syst. Evol. Microbiol.">
        <title>The Global Catalogue of Microorganisms (GCM) 10K type strain sequencing project: providing services to taxonomists for standard genome sequencing and annotation.</title>
        <authorList>
            <consortium name="The Broad Institute Genomics Platform"/>
            <consortium name="The Broad Institute Genome Sequencing Center for Infectious Disease"/>
            <person name="Wu L."/>
            <person name="Ma J."/>
        </authorList>
    </citation>
    <scope>NUCLEOTIDE SEQUENCE [LARGE SCALE GENOMIC DNA]</scope>
    <source>
        <strain evidence="3">CGMCC 4.5798</strain>
    </source>
</reference>
<dbReference type="RefSeq" id="WP_379765191.1">
    <property type="nucleotide sequence ID" value="NZ_JBHSMZ010000001.1"/>
</dbReference>
<keyword evidence="3" id="KW-1185">Reference proteome</keyword>
<accession>A0ABW0RTD4</accession>
<evidence type="ECO:0008006" key="4">
    <source>
        <dbReference type="Google" id="ProtNLM"/>
    </source>
</evidence>
<dbReference type="Proteomes" id="UP001596086">
    <property type="component" value="Unassembled WGS sequence"/>
</dbReference>
<sequence>MMNKPPKQPASRIRRRAREQGVALPVMLIILAVMLVGSVYLLKSSHSTALATGNLAYDATLNRAADLGLHQGFQWLSSTAAANKAALDADDPDDGYHASLSTKVTPHDDGFWDDAKTITDAGGNSIQYVVHRLCARDGRYDIKDNRCVQTSSVRGSLGNAVALGESLASDAPSFDGAPQLHYVIASRINGPRGANVINQMIVLIGV</sequence>
<keyword evidence="1" id="KW-1133">Transmembrane helix</keyword>
<protein>
    <recommendedName>
        <fullName evidence="4">Pilus assembly protein PilX</fullName>
    </recommendedName>
</protein>
<comment type="caution">
    <text evidence="2">The sequence shown here is derived from an EMBL/GenBank/DDBJ whole genome shotgun (WGS) entry which is preliminary data.</text>
</comment>